<dbReference type="PRINTS" id="PR00032">
    <property type="entry name" value="HTHARAC"/>
</dbReference>
<comment type="caution">
    <text evidence="13">The sequence shown here is derived from an EMBL/GenBank/DDBJ whole genome shotgun (WGS) entry which is preliminary data.</text>
</comment>
<dbReference type="Proteomes" id="UP000005561">
    <property type="component" value="Unassembled WGS sequence"/>
</dbReference>
<keyword evidence="8" id="KW-0804">Transcription</keyword>
<keyword evidence="6" id="KW-0805">Transcription regulation</keyword>
<evidence type="ECO:0000313" key="13">
    <source>
        <dbReference type="EMBL" id="EET59125.1"/>
    </source>
</evidence>
<dbReference type="GO" id="GO:0043565">
    <property type="term" value="F:sequence-specific DNA binding"/>
    <property type="evidence" value="ECO:0007669"/>
    <property type="project" value="InterPro"/>
</dbReference>
<dbReference type="Pfam" id="PF12833">
    <property type="entry name" value="HTH_18"/>
    <property type="match status" value="1"/>
</dbReference>
<dbReference type="Gene3D" id="3.40.50.2300">
    <property type="match status" value="1"/>
</dbReference>
<dbReference type="SUPFAM" id="SSF52172">
    <property type="entry name" value="CheY-like"/>
    <property type="match status" value="1"/>
</dbReference>
<dbReference type="GO" id="GO:0003700">
    <property type="term" value="F:DNA-binding transcription factor activity"/>
    <property type="evidence" value="ECO:0007669"/>
    <property type="project" value="InterPro"/>
</dbReference>
<evidence type="ECO:0000256" key="4">
    <source>
        <dbReference type="ARBA" id="ARBA00022553"/>
    </source>
</evidence>
<dbReference type="InterPro" id="IPR020449">
    <property type="entry name" value="Tscrpt_reg_AraC-type_HTH"/>
</dbReference>
<dbReference type="InterPro" id="IPR001789">
    <property type="entry name" value="Sig_transdc_resp-reg_receiver"/>
</dbReference>
<evidence type="ECO:0000259" key="11">
    <source>
        <dbReference type="PROSITE" id="PS01124"/>
    </source>
</evidence>
<evidence type="ECO:0000256" key="3">
    <source>
        <dbReference type="ARBA" id="ARBA00022490"/>
    </source>
</evidence>
<dbReference type="GO" id="GO:0000160">
    <property type="term" value="P:phosphorelay signal transduction system"/>
    <property type="evidence" value="ECO:0007669"/>
    <property type="project" value="UniProtKB-KW"/>
</dbReference>
<dbReference type="RefSeq" id="WP_006863602.1">
    <property type="nucleotide sequence ID" value="NZ_ACCL02000021.1"/>
</dbReference>
<dbReference type="PROSITE" id="PS01124">
    <property type="entry name" value="HTH_ARAC_FAMILY_2"/>
    <property type="match status" value="1"/>
</dbReference>
<evidence type="ECO:0000313" key="14">
    <source>
        <dbReference type="Proteomes" id="UP000005561"/>
    </source>
</evidence>
<feature type="domain" description="HTH araC/xylS-type" evidence="11">
    <location>
        <begin position="140"/>
        <end position="238"/>
    </location>
</feature>
<organism evidence="13 14">
    <name type="scientific">Marvinbryantia formatexigens DSM 14469</name>
    <dbReference type="NCBI Taxonomy" id="478749"/>
    <lineage>
        <taxon>Bacteria</taxon>
        <taxon>Bacillati</taxon>
        <taxon>Bacillota</taxon>
        <taxon>Clostridia</taxon>
        <taxon>Lachnospirales</taxon>
        <taxon>Lachnospiraceae</taxon>
        <taxon>Marvinbryantia</taxon>
    </lineage>
</organism>
<gene>
    <name evidence="13" type="ORF">BRYFOR_08839</name>
</gene>
<keyword evidence="3" id="KW-0963">Cytoplasm</keyword>
<keyword evidence="5" id="KW-0902">Two-component regulatory system</keyword>
<dbReference type="eggNOG" id="COG2207">
    <property type="taxonomic scope" value="Bacteria"/>
</dbReference>
<dbReference type="Gene3D" id="1.10.10.60">
    <property type="entry name" value="Homeodomain-like"/>
    <property type="match status" value="2"/>
</dbReference>
<keyword evidence="7" id="KW-0238">DNA-binding</keyword>
<evidence type="ECO:0000256" key="6">
    <source>
        <dbReference type="ARBA" id="ARBA00023015"/>
    </source>
</evidence>
<proteinExistence type="predicted"/>
<evidence type="ECO:0000256" key="7">
    <source>
        <dbReference type="ARBA" id="ARBA00023125"/>
    </source>
</evidence>
<comment type="subcellular location">
    <subcellularLocation>
        <location evidence="1">Cytoplasm</location>
    </subcellularLocation>
</comment>
<dbReference type="PANTHER" id="PTHR42713">
    <property type="entry name" value="HISTIDINE KINASE-RELATED"/>
    <property type="match status" value="1"/>
</dbReference>
<dbReference type="InterPro" id="IPR009057">
    <property type="entry name" value="Homeodomain-like_sf"/>
</dbReference>
<feature type="domain" description="Response regulatory" evidence="12">
    <location>
        <begin position="2"/>
        <end position="119"/>
    </location>
</feature>
<reference evidence="13" key="1">
    <citation type="submission" date="2009-07" db="EMBL/GenBank/DDBJ databases">
        <authorList>
            <person name="Weinstock G."/>
            <person name="Sodergren E."/>
            <person name="Clifton S."/>
            <person name="Fulton L."/>
            <person name="Fulton B."/>
            <person name="Courtney L."/>
            <person name="Fronick C."/>
            <person name="Harrison M."/>
            <person name="Strong C."/>
            <person name="Farmer C."/>
            <person name="Delahaunty K."/>
            <person name="Markovic C."/>
            <person name="Hall O."/>
            <person name="Minx P."/>
            <person name="Tomlinson C."/>
            <person name="Mitreva M."/>
            <person name="Nelson J."/>
            <person name="Hou S."/>
            <person name="Wollam A."/>
            <person name="Pepin K.H."/>
            <person name="Johnson M."/>
            <person name="Bhonagiri V."/>
            <person name="Nash W.E."/>
            <person name="Warren W."/>
            <person name="Chinwalla A."/>
            <person name="Mardis E.R."/>
            <person name="Wilson R.K."/>
        </authorList>
    </citation>
    <scope>NUCLEOTIDE SEQUENCE [LARGE SCALE GENOMIC DNA]</scope>
    <source>
        <strain evidence="13">DSM 14469</strain>
    </source>
</reference>
<dbReference type="STRING" id="168384.SAMN05660368_01938"/>
<feature type="modified residue" description="4-aspartylphosphate" evidence="10">
    <location>
        <position position="54"/>
    </location>
</feature>
<dbReference type="AlphaFoldDB" id="C6LJK2"/>
<dbReference type="InterPro" id="IPR018060">
    <property type="entry name" value="HTH_AraC"/>
</dbReference>
<dbReference type="EMBL" id="ACCL02000021">
    <property type="protein sequence ID" value="EET59125.1"/>
    <property type="molecule type" value="Genomic_DNA"/>
</dbReference>
<evidence type="ECO:0000259" key="12">
    <source>
        <dbReference type="PROSITE" id="PS50110"/>
    </source>
</evidence>
<dbReference type="SMART" id="SM00448">
    <property type="entry name" value="REC"/>
    <property type="match status" value="1"/>
</dbReference>
<dbReference type="PANTHER" id="PTHR42713:SF3">
    <property type="entry name" value="TRANSCRIPTIONAL REGULATORY PROTEIN HPTR"/>
    <property type="match status" value="1"/>
</dbReference>
<accession>C6LJK2</accession>
<evidence type="ECO:0000256" key="1">
    <source>
        <dbReference type="ARBA" id="ARBA00004496"/>
    </source>
</evidence>
<dbReference type="GO" id="GO:0005737">
    <property type="term" value="C:cytoplasm"/>
    <property type="evidence" value="ECO:0007669"/>
    <property type="project" value="UniProtKB-SubCell"/>
</dbReference>
<dbReference type="Pfam" id="PF00072">
    <property type="entry name" value="Response_reg"/>
    <property type="match status" value="1"/>
</dbReference>
<dbReference type="OrthoDB" id="1769137at2"/>
<protein>
    <recommendedName>
        <fullName evidence="2">Stage 0 sporulation protein A homolog</fullName>
    </recommendedName>
</protein>
<sequence length="239" mass="27518">MRLLIAEDEDTIRNGMEKYIRLHTDRFEQIYLARNGQEAIDIIFEKHPEIMLLDIQMPGKDGIDVMKETKGAGILPATIILSGYEEFKYAQQAVRYGARCYMLKPSRSSDILKQIMEIADEIAGVVQVHEEENASFGAVSRAREYVEEHYSEELTLQRVADVAGISPGYLSTSFPQVCGKGFVDYLNQVRIEHACAYLKQKYFKTYEIAYKVGFKDEKYFTRVFKKLMGMTPNEYKKSN</sequence>
<dbReference type="SMART" id="SM00342">
    <property type="entry name" value="HTH_ARAC"/>
    <property type="match status" value="1"/>
</dbReference>
<dbReference type="eggNOG" id="COG4753">
    <property type="taxonomic scope" value="Bacteria"/>
</dbReference>
<evidence type="ECO:0000256" key="5">
    <source>
        <dbReference type="ARBA" id="ARBA00023012"/>
    </source>
</evidence>
<evidence type="ECO:0000256" key="9">
    <source>
        <dbReference type="ARBA" id="ARBA00024867"/>
    </source>
</evidence>
<keyword evidence="14" id="KW-1185">Reference proteome</keyword>
<dbReference type="InterPro" id="IPR051552">
    <property type="entry name" value="HptR"/>
</dbReference>
<comment type="function">
    <text evidence="9">May play the central regulatory role in sporulation. It may be an element of the effector pathway responsible for the activation of sporulation genes in response to nutritional stress. Spo0A may act in concert with spo0H (a sigma factor) to control the expression of some genes that are critical to the sporulation process.</text>
</comment>
<dbReference type="CDD" id="cd17536">
    <property type="entry name" value="REC_YesN-like"/>
    <property type="match status" value="1"/>
</dbReference>
<evidence type="ECO:0000256" key="8">
    <source>
        <dbReference type="ARBA" id="ARBA00023163"/>
    </source>
</evidence>
<dbReference type="InterPro" id="IPR011006">
    <property type="entry name" value="CheY-like_superfamily"/>
</dbReference>
<name>C6LJK2_9FIRM</name>
<dbReference type="PROSITE" id="PS50110">
    <property type="entry name" value="RESPONSE_REGULATORY"/>
    <property type="match status" value="1"/>
</dbReference>
<dbReference type="SUPFAM" id="SSF46689">
    <property type="entry name" value="Homeodomain-like"/>
    <property type="match status" value="2"/>
</dbReference>
<evidence type="ECO:0000256" key="2">
    <source>
        <dbReference type="ARBA" id="ARBA00018672"/>
    </source>
</evidence>
<evidence type="ECO:0000256" key="10">
    <source>
        <dbReference type="PROSITE-ProRule" id="PRU00169"/>
    </source>
</evidence>
<keyword evidence="4 10" id="KW-0597">Phosphoprotein</keyword>